<organism evidence="2 3">
    <name type="scientific">Polaribacter butkevichii</name>
    <dbReference type="NCBI Taxonomy" id="218490"/>
    <lineage>
        <taxon>Bacteria</taxon>
        <taxon>Pseudomonadati</taxon>
        <taxon>Bacteroidota</taxon>
        <taxon>Flavobacteriia</taxon>
        <taxon>Flavobacteriales</taxon>
        <taxon>Flavobacteriaceae</taxon>
    </lineage>
</organism>
<evidence type="ECO:0000256" key="1">
    <source>
        <dbReference type="SAM" id="Coils"/>
    </source>
</evidence>
<dbReference type="OrthoDB" id="1494789at2"/>
<sequence>METQNLISIQQFCKHYSIPKTFINELKEYELIEVIVENDNHYIKVTQITEVEKMIRLHYDLNINLEGVDVIYNLLNQVDALKKEITDLQNKLTFYEKE</sequence>
<reference evidence="2 3" key="1">
    <citation type="submission" date="2016-12" db="EMBL/GenBank/DDBJ databases">
        <title>Trade-off between light-utilization and light-protection in marine flavobacteria.</title>
        <authorList>
            <person name="Kumagai Y."/>
            <person name="Yoshizawa S."/>
            <person name="Kogure K."/>
            <person name="Iwasaki W."/>
        </authorList>
    </citation>
    <scope>NUCLEOTIDE SEQUENCE [LARGE SCALE GENOMIC DNA]</scope>
    <source>
        <strain evidence="2 3">KCTC 12100</strain>
    </source>
</reference>
<evidence type="ECO:0000313" key="2">
    <source>
        <dbReference type="EMBL" id="PQJ68821.1"/>
    </source>
</evidence>
<keyword evidence="3" id="KW-1185">Reference proteome</keyword>
<proteinExistence type="predicted"/>
<gene>
    <name evidence="2" type="ORF">BTO14_12285</name>
</gene>
<keyword evidence="1" id="KW-0175">Coiled coil</keyword>
<evidence type="ECO:0000313" key="3">
    <source>
        <dbReference type="Proteomes" id="UP000247345"/>
    </source>
</evidence>
<dbReference type="Pfam" id="PF13591">
    <property type="entry name" value="MerR_2"/>
    <property type="match status" value="1"/>
</dbReference>
<comment type="caution">
    <text evidence="2">The sequence shown here is derived from an EMBL/GenBank/DDBJ whole genome shotgun (WGS) entry which is preliminary data.</text>
</comment>
<protein>
    <submittedName>
        <fullName evidence="2">MerR family transcriptional regulator</fullName>
    </submittedName>
</protein>
<accession>A0A2P6C7B5</accession>
<dbReference type="AlphaFoldDB" id="A0A2P6C7B5"/>
<name>A0A2P6C7B5_9FLAO</name>
<dbReference type="RefSeq" id="WP_105049762.1">
    <property type="nucleotide sequence ID" value="NZ_CP150661.1"/>
</dbReference>
<dbReference type="Gene3D" id="1.10.1660.10">
    <property type="match status" value="1"/>
</dbReference>
<feature type="coiled-coil region" evidence="1">
    <location>
        <begin position="71"/>
        <end position="98"/>
    </location>
</feature>
<dbReference type="Proteomes" id="UP000247345">
    <property type="component" value="Unassembled WGS sequence"/>
</dbReference>
<dbReference type="EMBL" id="MSCK01000002">
    <property type="protein sequence ID" value="PQJ68821.1"/>
    <property type="molecule type" value="Genomic_DNA"/>
</dbReference>